<evidence type="ECO:0000313" key="2">
    <source>
        <dbReference type="EMBL" id="KAK7375966.1"/>
    </source>
</evidence>
<feature type="region of interest" description="Disordered" evidence="1">
    <location>
        <begin position="1"/>
        <end position="26"/>
    </location>
</feature>
<comment type="caution">
    <text evidence="2">The sequence shown here is derived from an EMBL/GenBank/DDBJ whole genome shotgun (WGS) entry which is preliminary data.</text>
</comment>
<protein>
    <submittedName>
        <fullName evidence="2">Uncharacterized protein</fullName>
    </submittedName>
</protein>
<proteinExistence type="predicted"/>
<feature type="compositionally biased region" description="Basic and acidic residues" evidence="1">
    <location>
        <begin position="48"/>
        <end position="60"/>
    </location>
</feature>
<gene>
    <name evidence="2" type="ORF">VNO78_35282</name>
</gene>
<dbReference type="AlphaFoldDB" id="A0AAN9RKF8"/>
<evidence type="ECO:0000313" key="3">
    <source>
        <dbReference type="Proteomes" id="UP001386955"/>
    </source>
</evidence>
<dbReference type="Proteomes" id="UP001386955">
    <property type="component" value="Unassembled WGS sequence"/>
</dbReference>
<keyword evidence="3" id="KW-1185">Reference proteome</keyword>
<accession>A0AAN9RKF8</accession>
<dbReference type="EMBL" id="JAYMYS010000040">
    <property type="protein sequence ID" value="KAK7375966.1"/>
    <property type="molecule type" value="Genomic_DNA"/>
</dbReference>
<sequence>MSSSFYSIVPSPFPSPPAGAHRRSPGYQQDKTYHVATSSFLTQTPSGHGDKTLMRGSEDRLATDSTDRFPVAYKDWRSIRRLGHLFCKRRSAQANFYQFRRKVRGSGTIRPSLRKGNPGPPPVYSYAISITAKVRFFLLDQIWRFQPFPSLFAFQIRRGSESRTSLALSKTKRRMEDGLLNELSRLTLSIDSSRRYATSIRYGSTLLAATDSPGSLAWNYISTLVRRAGAYVPRFAPSFLCRAWRKLQGLTRSTTLIHRHWGYSLERRV</sequence>
<evidence type="ECO:0000256" key="1">
    <source>
        <dbReference type="SAM" id="MobiDB-lite"/>
    </source>
</evidence>
<reference evidence="2 3" key="1">
    <citation type="submission" date="2024-01" db="EMBL/GenBank/DDBJ databases">
        <title>The genomes of 5 underutilized Papilionoideae crops provide insights into root nodulation and disease resistanc.</title>
        <authorList>
            <person name="Jiang F."/>
        </authorList>
    </citation>
    <scope>NUCLEOTIDE SEQUENCE [LARGE SCALE GENOMIC DNA]</scope>
    <source>
        <strain evidence="2">DUOXIRENSHENG_FW03</strain>
        <tissue evidence="2">Leaves</tissue>
    </source>
</reference>
<organism evidence="2 3">
    <name type="scientific">Psophocarpus tetragonolobus</name>
    <name type="common">Winged bean</name>
    <name type="synonym">Dolichos tetragonolobus</name>
    <dbReference type="NCBI Taxonomy" id="3891"/>
    <lineage>
        <taxon>Eukaryota</taxon>
        <taxon>Viridiplantae</taxon>
        <taxon>Streptophyta</taxon>
        <taxon>Embryophyta</taxon>
        <taxon>Tracheophyta</taxon>
        <taxon>Spermatophyta</taxon>
        <taxon>Magnoliopsida</taxon>
        <taxon>eudicotyledons</taxon>
        <taxon>Gunneridae</taxon>
        <taxon>Pentapetalae</taxon>
        <taxon>rosids</taxon>
        <taxon>fabids</taxon>
        <taxon>Fabales</taxon>
        <taxon>Fabaceae</taxon>
        <taxon>Papilionoideae</taxon>
        <taxon>50 kb inversion clade</taxon>
        <taxon>NPAAA clade</taxon>
        <taxon>indigoferoid/millettioid clade</taxon>
        <taxon>Phaseoleae</taxon>
        <taxon>Psophocarpus</taxon>
    </lineage>
</organism>
<feature type="region of interest" description="Disordered" evidence="1">
    <location>
        <begin position="41"/>
        <end position="60"/>
    </location>
</feature>
<name>A0AAN9RKF8_PSOTE</name>